<name>A0A174N7I2_9FIRM</name>
<dbReference type="AlphaFoldDB" id="A0A174N7I2"/>
<dbReference type="Proteomes" id="UP000283745">
    <property type="component" value="Unassembled WGS sequence"/>
</dbReference>
<evidence type="ECO:0000313" key="17">
    <source>
        <dbReference type="Proteomes" id="UP000284242"/>
    </source>
</evidence>
<dbReference type="EMBL" id="QRUH01000021">
    <property type="protein sequence ID" value="RGR45211.1"/>
    <property type="molecule type" value="Genomic_DNA"/>
</dbReference>
<keyword evidence="2" id="KW-0456">Lyase</keyword>
<evidence type="ECO:0000313" key="3">
    <source>
        <dbReference type="EMBL" id="RGS71521.1"/>
    </source>
</evidence>
<evidence type="ECO:0000313" key="9">
    <source>
        <dbReference type="EMBL" id="RHH15011.1"/>
    </source>
</evidence>
<evidence type="ECO:0000313" key="16">
    <source>
        <dbReference type="Proteomes" id="UP000284220"/>
    </source>
</evidence>
<dbReference type="EMBL" id="CZBA01000006">
    <property type="protein sequence ID" value="CUP41899.1"/>
    <property type="molecule type" value="Genomic_DNA"/>
</dbReference>
<evidence type="ECO:0000313" key="12">
    <source>
        <dbReference type="Proteomes" id="UP000265808"/>
    </source>
</evidence>
<proteinExistence type="predicted"/>
<evidence type="ECO:0000313" key="19">
    <source>
        <dbReference type="Proteomes" id="UP000285839"/>
    </source>
</evidence>
<dbReference type="EMBL" id="QSHL01000017">
    <property type="protein sequence ID" value="RHC02749.1"/>
    <property type="molecule type" value="Genomic_DNA"/>
</dbReference>
<evidence type="ECO:0000313" key="15">
    <source>
        <dbReference type="Proteomes" id="UP000284024"/>
    </source>
</evidence>
<keyword evidence="20" id="KW-1185">Reference proteome</keyword>
<dbReference type="EMBL" id="QRJH01000014">
    <property type="protein sequence ID" value="RHH15011.1"/>
    <property type="molecule type" value="Genomic_DNA"/>
</dbReference>
<evidence type="ECO:0000313" key="20">
    <source>
        <dbReference type="Proteomes" id="UP000409147"/>
    </source>
</evidence>
<gene>
    <name evidence="9" type="ORF">DW222_17210</name>
    <name evidence="8" type="ORF">DW272_16500</name>
    <name evidence="7" type="ORF">DW723_16445</name>
    <name evidence="6" type="ORF">DW740_02585</name>
    <name evidence="5" type="ORF">DW767_18130</name>
    <name evidence="4" type="ORF">DW859_16030</name>
    <name evidence="3" type="ORF">DWX77_11970</name>
    <name evidence="2" type="ORF">DWY46_17505</name>
    <name evidence="1" type="ORF">ERS852533_01284</name>
    <name evidence="10" type="ORF">ROSSTS7063_03084</name>
</gene>
<dbReference type="EMBL" id="QRHZ01000015">
    <property type="protein sequence ID" value="RHG13843.1"/>
    <property type="molecule type" value="Genomic_DNA"/>
</dbReference>
<organism evidence="1 11">
    <name type="scientific">Blautia obeum</name>
    <dbReference type="NCBI Taxonomy" id="40520"/>
    <lineage>
        <taxon>Bacteria</taxon>
        <taxon>Bacillati</taxon>
        <taxon>Bacillota</taxon>
        <taxon>Clostridia</taxon>
        <taxon>Lachnospirales</taxon>
        <taxon>Lachnospiraceae</taxon>
        <taxon>Blautia</taxon>
    </lineage>
</organism>
<evidence type="ECO:0000313" key="6">
    <source>
        <dbReference type="EMBL" id="RHE41221.1"/>
    </source>
</evidence>
<dbReference type="Proteomes" id="UP000283928">
    <property type="component" value="Unassembled WGS sequence"/>
</dbReference>
<dbReference type="Proteomes" id="UP000284644">
    <property type="component" value="Unassembled WGS sequence"/>
</dbReference>
<evidence type="ECO:0000313" key="4">
    <source>
        <dbReference type="EMBL" id="RHC02749.1"/>
    </source>
</evidence>
<evidence type="ECO:0000313" key="13">
    <source>
        <dbReference type="Proteomes" id="UP000283745"/>
    </source>
</evidence>
<dbReference type="Proteomes" id="UP000265808">
    <property type="component" value="Unassembled WGS sequence"/>
</dbReference>
<evidence type="ECO:0000313" key="11">
    <source>
        <dbReference type="Proteomes" id="UP000095413"/>
    </source>
</evidence>
<evidence type="ECO:0000313" key="2">
    <source>
        <dbReference type="EMBL" id="RGR45211.1"/>
    </source>
</evidence>
<evidence type="ECO:0000313" key="5">
    <source>
        <dbReference type="EMBL" id="RHE08407.1"/>
    </source>
</evidence>
<dbReference type="Proteomes" id="UP000284024">
    <property type="component" value="Unassembled WGS sequence"/>
</dbReference>
<reference evidence="10 20" key="3">
    <citation type="submission" date="2019-07" db="EMBL/GenBank/DDBJ databases">
        <authorList>
            <person name="Hibberd C M."/>
            <person name="Gehrig L. J."/>
            <person name="Chang H.-W."/>
            <person name="Venkatesh S."/>
        </authorList>
    </citation>
    <scope>NUCLEOTIDE SEQUENCE [LARGE SCALE GENOMIC DNA]</scope>
    <source>
        <strain evidence="10">Ruminococcus_obeum_SSTS_Bg7063</strain>
    </source>
</reference>
<keyword evidence="2" id="KW-0670">Pyruvate</keyword>
<evidence type="ECO:0000313" key="8">
    <source>
        <dbReference type="EMBL" id="RHG13843.1"/>
    </source>
</evidence>
<dbReference type="EMBL" id="QSKO01000038">
    <property type="protein sequence ID" value="RHE69586.1"/>
    <property type="molecule type" value="Genomic_DNA"/>
</dbReference>
<dbReference type="Proteomes" id="UP000284242">
    <property type="component" value="Unassembled WGS sequence"/>
</dbReference>
<reference evidence="12 13" key="2">
    <citation type="submission" date="2018-08" db="EMBL/GenBank/DDBJ databases">
        <title>A genome reference for cultivated species of the human gut microbiota.</title>
        <authorList>
            <person name="Zou Y."/>
            <person name="Xue W."/>
            <person name="Luo G."/>
        </authorList>
    </citation>
    <scope>NUCLEOTIDE SEQUENCE [LARGE SCALE GENOMIC DNA]</scope>
    <source>
        <strain evidence="3 17">AF21-24</strain>
        <strain evidence="2 19">AF25-21</strain>
        <strain evidence="9 15">AM18-2AC</strain>
        <strain evidence="8 16">AM22-9LB</strain>
        <strain evidence="7 14">AM27-32LB</strain>
        <strain evidence="6 13">AM28-23</strain>
        <strain evidence="5 18">AM29-25AC</strain>
        <strain evidence="4 12">AM37-4AC</strain>
    </source>
</reference>
<dbReference type="EMBL" id="QSKF01000002">
    <property type="protein sequence ID" value="RHE41221.1"/>
    <property type="molecule type" value="Genomic_DNA"/>
</dbReference>
<dbReference type="OrthoDB" id="1934943at2"/>
<dbReference type="Proteomes" id="UP000095413">
    <property type="component" value="Unassembled WGS sequence"/>
</dbReference>
<evidence type="ECO:0000313" key="7">
    <source>
        <dbReference type="EMBL" id="RHE69586.1"/>
    </source>
</evidence>
<dbReference type="RefSeq" id="WP_015540605.1">
    <property type="nucleotide sequence ID" value="NZ_CABHNB010000044.1"/>
</dbReference>
<accession>A0A174N7I2</accession>
<dbReference type="GO" id="GO:0016829">
    <property type="term" value="F:lyase activity"/>
    <property type="evidence" value="ECO:0007669"/>
    <property type="project" value="UniProtKB-KW"/>
</dbReference>
<sequence>MLECDYEVKQIDGDYAHLQRIDRPEEELKLVARALLPMEIYEGCILHYEMMQYSMK</sequence>
<dbReference type="Proteomes" id="UP000409147">
    <property type="component" value="Unassembled WGS sequence"/>
</dbReference>
<protein>
    <submittedName>
        <fullName evidence="2">Chorismate--pyruvate lyase</fullName>
    </submittedName>
</protein>
<dbReference type="EMBL" id="CABHNB010000044">
    <property type="protein sequence ID" value="VUX20441.1"/>
    <property type="molecule type" value="Genomic_DNA"/>
</dbReference>
<evidence type="ECO:0000313" key="18">
    <source>
        <dbReference type="Proteomes" id="UP000284644"/>
    </source>
</evidence>
<evidence type="ECO:0000313" key="14">
    <source>
        <dbReference type="Proteomes" id="UP000283928"/>
    </source>
</evidence>
<evidence type="ECO:0000313" key="10">
    <source>
        <dbReference type="EMBL" id="VUX20441.1"/>
    </source>
</evidence>
<dbReference type="EMBL" id="QRVV01000038">
    <property type="protein sequence ID" value="RGS71521.1"/>
    <property type="molecule type" value="Genomic_DNA"/>
</dbReference>
<reference evidence="1 11" key="1">
    <citation type="submission" date="2015-09" db="EMBL/GenBank/DDBJ databases">
        <authorList>
            <consortium name="Pathogen Informatics"/>
        </authorList>
    </citation>
    <scope>NUCLEOTIDE SEQUENCE [LARGE SCALE GENOMIC DNA]</scope>
    <source>
        <strain evidence="1 11">2789STDY5834921</strain>
    </source>
</reference>
<dbReference type="Proteomes" id="UP000284220">
    <property type="component" value="Unassembled WGS sequence"/>
</dbReference>
<dbReference type="EMBL" id="QSJW01000017">
    <property type="protein sequence ID" value="RHE08407.1"/>
    <property type="molecule type" value="Genomic_DNA"/>
</dbReference>
<evidence type="ECO:0000313" key="1">
    <source>
        <dbReference type="EMBL" id="CUP41899.1"/>
    </source>
</evidence>
<dbReference type="Proteomes" id="UP000285839">
    <property type="component" value="Unassembled WGS sequence"/>
</dbReference>